<evidence type="ECO:0000259" key="4">
    <source>
        <dbReference type="PROSITE" id="PS50956"/>
    </source>
</evidence>
<organism evidence="5 6">
    <name type="scientific">Falsirhodobacter algicola</name>
    <dbReference type="NCBI Taxonomy" id="2692330"/>
    <lineage>
        <taxon>Bacteria</taxon>
        <taxon>Pseudomonadati</taxon>
        <taxon>Pseudomonadota</taxon>
        <taxon>Alphaproteobacteria</taxon>
        <taxon>Rhodobacterales</taxon>
        <taxon>Paracoccaceae</taxon>
        <taxon>Falsirhodobacter</taxon>
    </lineage>
</organism>
<evidence type="ECO:0000256" key="2">
    <source>
        <dbReference type="ARBA" id="ARBA00023125"/>
    </source>
</evidence>
<dbReference type="InterPro" id="IPR036388">
    <property type="entry name" value="WH-like_DNA-bd_sf"/>
</dbReference>
<dbReference type="InterPro" id="IPR019888">
    <property type="entry name" value="Tscrpt_reg_AsnC-like"/>
</dbReference>
<dbReference type="GO" id="GO:0006355">
    <property type="term" value="P:regulation of DNA-templated transcription"/>
    <property type="evidence" value="ECO:0007669"/>
    <property type="project" value="UniProtKB-ARBA"/>
</dbReference>
<dbReference type="InterPro" id="IPR036390">
    <property type="entry name" value="WH_DNA-bd_sf"/>
</dbReference>
<dbReference type="InterPro" id="IPR011008">
    <property type="entry name" value="Dimeric_a/b-barrel"/>
</dbReference>
<sequence length="157" mass="17405">MQTLDLIDRKILAELMRDATIPIARLADRVGLSQTPCWKRVQKLQARGIIRGRVAIVDQASIGFGLTAFVGIEAGDHSPGWRTSFLNALHQLPQVLEVNRMAGDLDYLLRVVLPDMAAYDSFYHALTQAVAVKRVAAQFVMEQLKADTVLPLNVTTH</sequence>
<dbReference type="InterPro" id="IPR000485">
    <property type="entry name" value="AsnC-type_HTH_dom"/>
</dbReference>
<reference evidence="5" key="1">
    <citation type="submission" date="2020-01" db="EMBL/GenBank/DDBJ databases">
        <authorList>
            <person name="Yang Y."/>
            <person name="Kwon Y.M."/>
        </authorList>
    </citation>
    <scope>NUCLEOTIDE SEQUENCE</scope>
    <source>
        <strain evidence="5">PG104</strain>
    </source>
</reference>
<keyword evidence="2" id="KW-0238">DNA-binding</keyword>
<dbReference type="GO" id="GO:0043200">
    <property type="term" value="P:response to amino acid"/>
    <property type="evidence" value="ECO:0007669"/>
    <property type="project" value="TreeGrafter"/>
</dbReference>
<dbReference type="InterPro" id="IPR019887">
    <property type="entry name" value="Tscrpt_reg_AsnC/Lrp_C"/>
</dbReference>
<keyword evidence="1" id="KW-0805">Transcription regulation</keyword>
<evidence type="ECO:0000313" key="6">
    <source>
        <dbReference type="Proteomes" id="UP000679284"/>
    </source>
</evidence>
<dbReference type="PROSITE" id="PS50956">
    <property type="entry name" value="HTH_ASNC_2"/>
    <property type="match status" value="1"/>
</dbReference>
<evidence type="ECO:0000256" key="1">
    <source>
        <dbReference type="ARBA" id="ARBA00023015"/>
    </source>
</evidence>
<dbReference type="EMBL" id="CP047289">
    <property type="protein sequence ID" value="QUS34964.1"/>
    <property type="molecule type" value="Genomic_DNA"/>
</dbReference>
<dbReference type="PANTHER" id="PTHR30154">
    <property type="entry name" value="LEUCINE-RESPONSIVE REGULATORY PROTEIN"/>
    <property type="match status" value="1"/>
</dbReference>
<dbReference type="Pfam" id="PF01037">
    <property type="entry name" value="AsnC_trans_reg"/>
    <property type="match status" value="1"/>
</dbReference>
<dbReference type="KEGG" id="fap:GR316_00950"/>
<dbReference type="Gene3D" id="3.30.70.920">
    <property type="match status" value="1"/>
</dbReference>
<dbReference type="SMART" id="SM00344">
    <property type="entry name" value="HTH_ASNC"/>
    <property type="match status" value="1"/>
</dbReference>
<evidence type="ECO:0000256" key="3">
    <source>
        <dbReference type="ARBA" id="ARBA00023163"/>
    </source>
</evidence>
<keyword evidence="3" id="KW-0804">Transcription</keyword>
<evidence type="ECO:0000313" key="5">
    <source>
        <dbReference type="EMBL" id="QUS34964.1"/>
    </source>
</evidence>
<dbReference type="GO" id="GO:0043565">
    <property type="term" value="F:sequence-specific DNA binding"/>
    <property type="evidence" value="ECO:0007669"/>
    <property type="project" value="InterPro"/>
</dbReference>
<dbReference type="AlphaFoldDB" id="A0A8J8SK30"/>
<dbReference type="PRINTS" id="PR00033">
    <property type="entry name" value="HTHASNC"/>
</dbReference>
<dbReference type="SUPFAM" id="SSF46785">
    <property type="entry name" value="Winged helix' DNA-binding domain"/>
    <property type="match status" value="1"/>
</dbReference>
<feature type="domain" description="HTH asnC-type" evidence="4">
    <location>
        <begin position="4"/>
        <end position="65"/>
    </location>
</feature>
<protein>
    <submittedName>
        <fullName evidence="5">AsnC family transcriptional regulator</fullName>
    </submittedName>
</protein>
<gene>
    <name evidence="5" type="ORF">GR316_00950</name>
</gene>
<keyword evidence="6" id="KW-1185">Reference proteome</keyword>
<dbReference type="PANTHER" id="PTHR30154:SF17">
    <property type="entry name" value="DNA-BINDING TRANSCRIPTIONAL ACTIVATOR DECR"/>
    <property type="match status" value="1"/>
</dbReference>
<dbReference type="Pfam" id="PF13412">
    <property type="entry name" value="HTH_24"/>
    <property type="match status" value="1"/>
</dbReference>
<name>A0A8J8SK30_9RHOB</name>
<accession>A0A8J8SK30</accession>
<dbReference type="Gene3D" id="1.10.10.10">
    <property type="entry name" value="Winged helix-like DNA-binding domain superfamily/Winged helix DNA-binding domain"/>
    <property type="match status" value="1"/>
</dbReference>
<dbReference type="RefSeq" id="WP_211784212.1">
    <property type="nucleotide sequence ID" value="NZ_CP047289.1"/>
</dbReference>
<dbReference type="GO" id="GO:0005829">
    <property type="term" value="C:cytosol"/>
    <property type="evidence" value="ECO:0007669"/>
    <property type="project" value="TreeGrafter"/>
</dbReference>
<dbReference type="SUPFAM" id="SSF54909">
    <property type="entry name" value="Dimeric alpha+beta barrel"/>
    <property type="match status" value="1"/>
</dbReference>
<dbReference type="Proteomes" id="UP000679284">
    <property type="component" value="Chromosome"/>
</dbReference>
<proteinExistence type="predicted"/>
<dbReference type="CDD" id="cd00090">
    <property type="entry name" value="HTH_ARSR"/>
    <property type="match status" value="1"/>
</dbReference>
<dbReference type="InterPro" id="IPR011991">
    <property type="entry name" value="ArsR-like_HTH"/>
</dbReference>